<comment type="caution">
    <text evidence="1">The sequence shown here is derived from an EMBL/GenBank/DDBJ whole genome shotgun (WGS) entry which is preliminary data.</text>
</comment>
<accession>A0ABY1GM51</accession>
<dbReference type="Proteomes" id="UP000183805">
    <property type="component" value="Unassembled WGS sequence"/>
</dbReference>
<protein>
    <submittedName>
        <fullName evidence="1">Uncharacterized protein</fullName>
    </submittedName>
</protein>
<sequence length="55" mass="6329">MQQKLTNINLKPVGFGDYCNFTLALDIYNEHLEAYFNKNDTKATIAYKLRASAEK</sequence>
<evidence type="ECO:0000313" key="1">
    <source>
        <dbReference type="EMBL" id="SFT80691.1"/>
    </source>
</evidence>
<reference evidence="1 2" key="1">
    <citation type="submission" date="2016-10" db="EMBL/GenBank/DDBJ databases">
        <authorList>
            <person name="Varghese N."/>
            <person name="Submissions S."/>
        </authorList>
    </citation>
    <scope>NUCLEOTIDE SEQUENCE [LARGE SCALE GENOMIC DNA]</scope>
    <source>
        <strain evidence="1 2">CGMCC 1.8499</strain>
    </source>
</reference>
<organism evidence="1 2">
    <name type="scientific">Pseudoalteromonas lipolytica</name>
    <dbReference type="NCBI Taxonomy" id="570156"/>
    <lineage>
        <taxon>Bacteria</taxon>
        <taxon>Pseudomonadati</taxon>
        <taxon>Pseudomonadota</taxon>
        <taxon>Gammaproteobacteria</taxon>
        <taxon>Alteromonadales</taxon>
        <taxon>Pseudoalteromonadaceae</taxon>
        <taxon>Pseudoalteromonas</taxon>
    </lineage>
</organism>
<proteinExistence type="predicted"/>
<evidence type="ECO:0000313" key="2">
    <source>
        <dbReference type="Proteomes" id="UP000183805"/>
    </source>
</evidence>
<keyword evidence="2" id="KW-1185">Reference proteome</keyword>
<dbReference type="EMBL" id="FPAZ01000010">
    <property type="protein sequence ID" value="SFT80691.1"/>
    <property type="molecule type" value="Genomic_DNA"/>
</dbReference>
<dbReference type="RefSeq" id="WP_155950825.1">
    <property type="nucleotide sequence ID" value="NZ_FPAZ01000010.1"/>
</dbReference>
<name>A0ABY1GM51_9GAMM</name>
<gene>
    <name evidence="1" type="ORF">SAMN04487854_11080</name>
</gene>